<gene>
    <name evidence="1" type="ORF">NB063_07230</name>
</gene>
<organism evidence="1 2">
    <name type="scientific">Aporhodopirellula aestuarii</name>
    <dbReference type="NCBI Taxonomy" id="2950107"/>
    <lineage>
        <taxon>Bacteria</taxon>
        <taxon>Pseudomonadati</taxon>
        <taxon>Planctomycetota</taxon>
        <taxon>Planctomycetia</taxon>
        <taxon>Pirellulales</taxon>
        <taxon>Pirellulaceae</taxon>
        <taxon>Aporhodopirellula</taxon>
    </lineage>
</organism>
<evidence type="ECO:0000313" key="1">
    <source>
        <dbReference type="EMBL" id="MCM2370415.1"/>
    </source>
</evidence>
<dbReference type="RefSeq" id="WP_250928086.1">
    <property type="nucleotide sequence ID" value="NZ_JAMQBK010000022.1"/>
</dbReference>
<dbReference type="EMBL" id="JAMQBK010000022">
    <property type="protein sequence ID" value="MCM2370415.1"/>
    <property type="molecule type" value="Genomic_DNA"/>
</dbReference>
<reference evidence="1 2" key="1">
    <citation type="journal article" date="2022" name="Syst. Appl. Microbiol.">
        <title>Rhodopirellula aestuarii sp. nov., a novel member of the genus Rhodopirellula isolated from brackish sediments collected in the Tagus River estuary, Portugal.</title>
        <authorList>
            <person name="Vitorino I.R."/>
            <person name="Klimek D."/>
            <person name="Calusinska M."/>
            <person name="Lobo-da-Cunha A."/>
            <person name="Vasconcelos V."/>
            <person name="Lage O.M."/>
        </authorList>
    </citation>
    <scope>NUCLEOTIDE SEQUENCE [LARGE SCALE GENOMIC DNA]</scope>
    <source>
        <strain evidence="1 2">ICT_H3.1</strain>
    </source>
</reference>
<sequence length="138" mass="14657">MSFPISPVTALGVANLASRAVQGTVDAVTDFADVLGKGPDANEISSTDEAASIEATESIRSVLVDWMRQFGLQGDEPIDVSLDSETDLVQIESLGASLPDQSKIRDLQNRINSDESLKRSIVDSLEKIPGQTVSLGAR</sequence>
<protein>
    <submittedName>
        <fullName evidence="1">Uncharacterized protein</fullName>
    </submittedName>
</protein>
<accession>A0ABT0U0P6</accession>
<evidence type="ECO:0000313" key="2">
    <source>
        <dbReference type="Proteomes" id="UP001202961"/>
    </source>
</evidence>
<name>A0ABT0U0P6_9BACT</name>
<comment type="caution">
    <text evidence="1">The sequence shown here is derived from an EMBL/GenBank/DDBJ whole genome shotgun (WGS) entry which is preliminary data.</text>
</comment>
<keyword evidence="2" id="KW-1185">Reference proteome</keyword>
<proteinExistence type="predicted"/>
<dbReference type="Proteomes" id="UP001202961">
    <property type="component" value="Unassembled WGS sequence"/>
</dbReference>